<dbReference type="InterPro" id="IPR004358">
    <property type="entry name" value="Sig_transdc_His_kin-like_C"/>
</dbReference>
<feature type="domain" description="Histidine kinase" evidence="11">
    <location>
        <begin position="392"/>
        <end position="608"/>
    </location>
</feature>
<reference evidence="14" key="1">
    <citation type="journal article" date="2022" name="Int. J. Syst. Evol. Microbiol.">
        <title>Anaeromyxobacter oryzae sp. nov., Anaeromyxobacter diazotrophicus sp. nov. and Anaeromyxobacter paludicola sp. nov., isolated from paddy soils.</title>
        <authorList>
            <person name="Itoh H."/>
            <person name="Xu Z."/>
            <person name="Mise K."/>
            <person name="Masuda Y."/>
            <person name="Ushijima N."/>
            <person name="Hayakawa C."/>
            <person name="Shiratori Y."/>
            <person name="Senoo K."/>
        </authorList>
    </citation>
    <scope>NUCLEOTIDE SEQUENCE [LARGE SCALE GENOMIC DNA]</scope>
    <source>
        <strain evidence="14">Red630</strain>
    </source>
</reference>
<keyword evidence="9" id="KW-0902">Two-component regulatory system</keyword>
<dbReference type="InterPro" id="IPR003661">
    <property type="entry name" value="HisK_dim/P_dom"/>
</dbReference>
<dbReference type="InterPro" id="IPR013656">
    <property type="entry name" value="PAS_4"/>
</dbReference>
<keyword evidence="4" id="KW-0597">Phosphoprotein</keyword>
<keyword evidence="10" id="KW-0812">Transmembrane</keyword>
<dbReference type="SMART" id="SM00304">
    <property type="entry name" value="HAMP"/>
    <property type="match status" value="1"/>
</dbReference>
<dbReference type="SMART" id="SM00387">
    <property type="entry name" value="HATPase_c"/>
    <property type="match status" value="1"/>
</dbReference>
<feature type="transmembrane region" description="Helical" evidence="10">
    <location>
        <begin position="178"/>
        <end position="202"/>
    </location>
</feature>
<dbReference type="PANTHER" id="PTHR42878">
    <property type="entry name" value="TWO-COMPONENT HISTIDINE KINASE"/>
    <property type="match status" value="1"/>
</dbReference>
<keyword evidence="10" id="KW-0472">Membrane</keyword>
<dbReference type="InterPro" id="IPR035965">
    <property type="entry name" value="PAS-like_dom_sf"/>
</dbReference>
<dbReference type="SUPFAM" id="SSF55874">
    <property type="entry name" value="ATPase domain of HSP90 chaperone/DNA topoisomerase II/histidine kinase"/>
    <property type="match status" value="1"/>
</dbReference>
<accession>A0ABM7XAK9</accession>
<dbReference type="SMART" id="SM00388">
    <property type="entry name" value="HisKA"/>
    <property type="match status" value="1"/>
</dbReference>
<keyword evidence="10" id="KW-1133">Transmembrane helix</keyword>
<keyword evidence="7" id="KW-0418">Kinase</keyword>
<keyword evidence="8" id="KW-0067">ATP-binding</keyword>
<evidence type="ECO:0000256" key="10">
    <source>
        <dbReference type="SAM" id="Phobius"/>
    </source>
</evidence>
<proteinExistence type="predicted"/>
<evidence type="ECO:0000256" key="9">
    <source>
        <dbReference type="ARBA" id="ARBA00023012"/>
    </source>
</evidence>
<dbReference type="InterPro" id="IPR036097">
    <property type="entry name" value="HisK_dim/P_sf"/>
</dbReference>
<evidence type="ECO:0000259" key="12">
    <source>
        <dbReference type="PROSITE" id="PS50885"/>
    </source>
</evidence>
<evidence type="ECO:0000256" key="2">
    <source>
        <dbReference type="ARBA" id="ARBA00004370"/>
    </source>
</evidence>
<dbReference type="Pfam" id="PF00672">
    <property type="entry name" value="HAMP"/>
    <property type="match status" value="1"/>
</dbReference>
<dbReference type="Pfam" id="PF02518">
    <property type="entry name" value="HATPase_c"/>
    <property type="match status" value="1"/>
</dbReference>
<dbReference type="PROSITE" id="PS50109">
    <property type="entry name" value="HIS_KIN"/>
    <property type="match status" value="1"/>
</dbReference>
<dbReference type="CDD" id="cd00075">
    <property type="entry name" value="HATPase"/>
    <property type="match status" value="1"/>
</dbReference>
<organism evidence="13 14">
    <name type="scientific">Anaeromyxobacter paludicola</name>
    <dbReference type="NCBI Taxonomy" id="2918171"/>
    <lineage>
        <taxon>Bacteria</taxon>
        <taxon>Pseudomonadati</taxon>
        <taxon>Myxococcota</taxon>
        <taxon>Myxococcia</taxon>
        <taxon>Myxococcales</taxon>
        <taxon>Cystobacterineae</taxon>
        <taxon>Anaeromyxobacteraceae</taxon>
        <taxon>Anaeromyxobacter</taxon>
    </lineage>
</organism>
<dbReference type="CDD" id="cd06225">
    <property type="entry name" value="HAMP"/>
    <property type="match status" value="1"/>
</dbReference>
<dbReference type="InterPro" id="IPR050351">
    <property type="entry name" value="BphY/WalK/GraS-like"/>
</dbReference>
<dbReference type="RefSeq" id="WP_248346158.1">
    <property type="nucleotide sequence ID" value="NZ_AP025592.1"/>
</dbReference>
<dbReference type="SUPFAM" id="SSF55785">
    <property type="entry name" value="PYP-like sensor domain (PAS domain)"/>
    <property type="match status" value="1"/>
</dbReference>
<sequence>MTLRSKLLLAQAPLVVVLLALGLTTLRTTALLGQSSQGILKDNYRSVLAAEEMAAASTELDRTALSTALGGAGEPTERRAEAARRCEAALLVQEGNVTEPGEAEATRALRRHWTELRDAEAALRAAPAPERPGLYLARLQPAATAFGRDVAEVLAINQEGMLRKSERARREADRNNQLVLGATVGALLLGIFATATLTARLLRPLSLLTHSVRRIGEGDLQVRARVEGNDEIAQLAREFNTMADRLGQYRSSSLGELLQAQQAAQAAIDSLPDPVLVLGTDGALVNLNEAASTVLRLAPAAPAGSPLAGLPPPLRAVVDAVRAHVAGGKGPYVPRGYEEAVRVESPEGDRLLLPRATPLYSEEGAVAGATLVLQDVTRLMRFDELKNDLVATVAHEFRTPITSLRMAIHLCVEEVVGPLTEKQADLLHAAREDCERLQTIVDDLLDLSRIQAGRVELHRRPVGAAALLDEAARAMRQAAQAAGLGLTVEAPEPPLTLSADPERVQLILGNLVSNAIRYTPPGGTIALSVAPEDGLARLQVKDTGAGIPREHQERIFEKFFRVPGDRSGGVGLGLYIAREIVQAHGGEMGVESEPGQGSAFWFTLPLAREG</sequence>
<dbReference type="EMBL" id="AP025592">
    <property type="protein sequence ID" value="BDG08870.1"/>
    <property type="molecule type" value="Genomic_DNA"/>
</dbReference>
<dbReference type="SUPFAM" id="SSF47384">
    <property type="entry name" value="Homodimeric domain of signal transducing histidine kinase"/>
    <property type="match status" value="1"/>
</dbReference>
<dbReference type="Gene3D" id="3.30.450.20">
    <property type="entry name" value="PAS domain"/>
    <property type="match status" value="1"/>
</dbReference>
<evidence type="ECO:0000313" key="13">
    <source>
        <dbReference type="EMBL" id="BDG08870.1"/>
    </source>
</evidence>
<evidence type="ECO:0000259" key="11">
    <source>
        <dbReference type="PROSITE" id="PS50109"/>
    </source>
</evidence>
<dbReference type="Gene3D" id="1.10.287.130">
    <property type="match status" value="1"/>
</dbReference>
<evidence type="ECO:0000256" key="7">
    <source>
        <dbReference type="ARBA" id="ARBA00022777"/>
    </source>
</evidence>
<gene>
    <name evidence="13" type="ORF">AMPC_19830</name>
</gene>
<protein>
    <recommendedName>
        <fullName evidence="3">histidine kinase</fullName>
        <ecNumber evidence="3">2.7.13.3</ecNumber>
    </recommendedName>
</protein>
<evidence type="ECO:0000256" key="8">
    <source>
        <dbReference type="ARBA" id="ARBA00022840"/>
    </source>
</evidence>
<dbReference type="CDD" id="cd00082">
    <property type="entry name" value="HisKA"/>
    <property type="match status" value="1"/>
</dbReference>
<dbReference type="Pfam" id="PF00512">
    <property type="entry name" value="HisKA"/>
    <property type="match status" value="1"/>
</dbReference>
<keyword evidence="5" id="KW-0808">Transferase</keyword>
<feature type="domain" description="HAMP" evidence="12">
    <location>
        <begin position="199"/>
        <end position="251"/>
    </location>
</feature>
<dbReference type="InterPro" id="IPR003594">
    <property type="entry name" value="HATPase_dom"/>
</dbReference>
<dbReference type="SUPFAM" id="SSF158472">
    <property type="entry name" value="HAMP domain-like"/>
    <property type="match status" value="1"/>
</dbReference>
<evidence type="ECO:0000256" key="1">
    <source>
        <dbReference type="ARBA" id="ARBA00000085"/>
    </source>
</evidence>
<keyword evidence="14" id="KW-1185">Reference proteome</keyword>
<dbReference type="InterPro" id="IPR003660">
    <property type="entry name" value="HAMP_dom"/>
</dbReference>
<name>A0ABM7XAK9_9BACT</name>
<dbReference type="EC" id="2.7.13.3" evidence="3"/>
<keyword evidence="6" id="KW-0547">Nucleotide-binding</keyword>
<dbReference type="Proteomes" id="UP001162734">
    <property type="component" value="Chromosome"/>
</dbReference>
<evidence type="ECO:0000256" key="3">
    <source>
        <dbReference type="ARBA" id="ARBA00012438"/>
    </source>
</evidence>
<evidence type="ECO:0000313" key="14">
    <source>
        <dbReference type="Proteomes" id="UP001162734"/>
    </source>
</evidence>
<dbReference type="PROSITE" id="PS50885">
    <property type="entry name" value="HAMP"/>
    <property type="match status" value="1"/>
</dbReference>
<evidence type="ECO:0000256" key="4">
    <source>
        <dbReference type="ARBA" id="ARBA00022553"/>
    </source>
</evidence>
<dbReference type="InterPro" id="IPR036890">
    <property type="entry name" value="HATPase_C_sf"/>
</dbReference>
<dbReference type="PANTHER" id="PTHR42878:SF7">
    <property type="entry name" value="SENSOR HISTIDINE KINASE GLRK"/>
    <property type="match status" value="1"/>
</dbReference>
<dbReference type="Gene3D" id="3.30.565.10">
    <property type="entry name" value="Histidine kinase-like ATPase, C-terminal domain"/>
    <property type="match status" value="1"/>
</dbReference>
<dbReference type="Gene3D" id="6.10.340.10">
    <property type="match status" value="1"/>
</dbReference>
<evidence type="ECO:0000256" key="5">
    <source>
        <dbReference type="ARBA" id="ARBA00022679"/>
    </source>
</evidence>
<comment type="catalytic activity">
    <reaction evidence="1">
        <text>ATP + protein L-histidine = ADP + protein N-phospho-L-histidine.</text>
        <dbReference type="EC" id="2.7.13.3"/>
    </reaction>
</comment>
<dbReference type="InterPro" id="IPR005467">
    <property type="entry name" value="His_kinase_dom"/>
</dbReference>
<evidence type="ECO:0000256" key="6">
    <source>
        <dbReference type="ARBA" id="ARBA00022741"/>
    </source>
</evidence>
<comment type="subcellular location">
    <subcellularLocation>
        <location evidence="2">Membrane</location>
    </subcellularLocation>
</comment>
<dbReference type="PRINTS" id="PR00344">
    <property type="entry name" value="BCTRLSENSOR"/>
</dbReference>
<dbReference type="Pfam" id="PF08448">
    <property type="entry name" value="PAS_4"/>
    <property type="match status" value="1"/>
</dbReference>